<comment type="caution">
    <text evidence="1">The sequence shown here is derived from an EMBL/GenBank/DDBJ whole genome shotgun (WGS) entry which is preliminary data.</text>
</comment>
<proteinExistence type="predicted"/>
<reference evidence="1" key="1">
    <citation type="submission" date="2018-06" db="EMBL/GenBank/DDBJ databases">
        <authorList>
            <person name="Ashton P.M."/>
            <person name="Dallman T."/>
            <person name="Nair S."/>
            <person name="De Pinna E."/>
            <person name="Peters T."/>
            <person name="Grant K."/>
        </authorList>
    </citation>
    <scope>NUCLEOTIDE SEQUENCE</scope>
    <source>
        <strain evidence="1">492553</strain>
    </source>
</reference>
<dbReference type="EMBL" id="AAHINV010000016">
    <property type="protein sequence ID" value="EBW5074615.1"/>
    <property type="molecule type" value="Genomic_DNA"/>
</dbReference>
<dbReference type="AlphaFoldDB" id="A0A5W2RKT2"/>
<gene>
    <name evidence="1" type="ORF">DPR94_17960</name>
</gene>
<sequence length="80" mass="9074">MLKPHRGDMMKYQIWSEGYEATGNSGSAELLGEVEADDFASACSALFEGTECEKYFNKQRLTYWGCRLFDSEKDARKAFG</sequence>
<evidence type="ECO:0000313" key="1">
    <source>
        <dbReference type="EMBL" id="EBW5074615.1"/>
    </source>
</evidence>
<accession>A0A5W2RKT2</accession>
<protein>
    <submittedName>
        <fullName evidence="1">Uncharacterized protein</fullName>
    </submittedName>
</protein>
<organism evidence="1">
    <name type="scientific">Salmonella enterica subsp. enterica serovar Kentucky</name>
    <dbReference type="NCBI Taxonomy" id="192955"/>
    <lineage>
        <taxon>Bacteria</taxon>
        <taxon>Pseudomonadati</taxon>
        <taxon>Pseudomonadota</taxon>
        <taxon>Gammaproteobacteria</taxon>
        <taxon>Enterobacterales</taxon>
        <taxon>Enterobacteriaceae</taxon>
        <taxon>Salmonella</taxon>
    </lineage>
</organism>
<name>A0A5W2RKT2_SALET</name>